<evidence type="ECO:0000313" key="2">
    <source>
        <dbReference type="EMBL" id="EMD26044.1"/>
    </source>
</evidence>
<protein>
    <submittedName>
        <fullName evidence="2">Uncharacterized protein</fullName>
    </submittedName>
</protein>
<gene>
    <name evidence="2" type="ORF">C791_3986</name>
</gene>
<accession>M2NU78</accession>
<dbReference type="AlphaFoldDB" id="M2NU78"/>
<proteinExistence type="predicted"/>
<feature type="region of interest" description="Disordered" evidence="1">
    <location>
        <begin position="1"/>
        <end position="25"/>
    </location>
</feature>
<comment type="caution">
    <text evidence="2">The sequence shown here is derived from an EMBL/GenBank/DDBJ whole genome shotgun (WGS) entry which is preliminary data.</text>
</comment>
<sequence length="45" mass="5004">MKSTVDRPEIDFAGPSTVELSGPFGRSGACCPEWPGKLRIRDYFE</sequence>
<name>M2NU78_9PSEU</name>
<dbReference type="Proteomes" id="UP000014137">
    <property type="component" value="Unassembled WGS sequence"/>
</dbReference>
<dbReference type="EMBL" id="ANMG01000038">
    <property type="protein sequence ID" value="EMD26044.1"/>
    <property type="molecule type" value="Genomic_DNA"/>
</dbReference>
<feature type="compositionally biased region" description="Basic and acidic residues" evidence="1">
    <location>
        <begin position="1"/>
        <end position="10"/>
    </location>
</feature>
<evidence type="ECO:0000256" key="1">
    <source>
        <dbReference type="SAM" id="MobiDB-lite"/>
    </source>
</evidence>
<organism evidence="2 3">
    <name type="scientific">Amycolatopsis azurea DSM 43854</name>
    <dbReference type="NCBI Taxonomy" id="1238180"/>
    <lineage>
        <taxon>Bacteria</taxon>
        <taxon>Bacillati</taxon>
        <taxon>Actinomycetota</taxon>
        <taxon>Actinomycetes</taxon>
        <taxon>Pseudonocardiales</taxon>
        <taxon>Pseudonocardiaceae</taxon>
        <taxon>Amycolatopsis</taxon>
    </lineage>
</organism>
<evidence type="ECO:0000313" key="3">
    <source>
        <dbReference type="Proteomes" id="UP000014137"/>
    </source>
</evidence>
<reference evidence="2 3" key="1">
    <citation type="submission" date="2012-10" db="EMBL/GenBank/DDBJ databases">
        <title>Genome assembly of Amycolatopsis azurea DSM 43854.</title>
        <authorList>
            <person name="Khatri I."/>
            <person name="Kaur I."/>
            <person name="Subramanian S."/>
            <person name="Mayilraj S."/>
        </authorList>
    </citation>
    <scope>NUCLEOTIDE SEQUENCE [LARGE SCALE GENOMIC DNA]</scope>
    <source>
        <strain evidence="2 3">DSM 43854</strain>
    </source>
</reference>